<organism evidence="1 2">
    <name type="scientific">Thermocatellispora tengchongensis</name>
    <dbReference type="NCBI Taxonomy" id="1073253"/>
    <lineage>
        <taxon>Bacteria</taxon>
        <taxon>Bacillati</taxon>
        <taxon>Actinomycetota</taxon>
        <taxon>Actinomycetes</taxon>
        <taxon>Streptosporangiales</taxon>
        <taxon>Streptosporangiaceae</taxon>
        <taxon>Thermocatellispora</taxon>
    </lineage>
</organism>
<gene>
    <name evidence="1" type="ORF">HNP84_003366</name>
</gene>
<evidence type="ECO:0000313" key="2">
    <source>
        <dbReference type="Proteomes" id="UP000578449"/>
    </source>
</evidence>
<name>A0A840P879_9ACTN</name>
<comment type="caution">
    <text evidence="1">The sequence shown here is derived from an EMBL/GenBank/DDBJ whole genome shotgun (WGS) entry which is preliminary data.</text>
</comment>
<dbReference type="RefSeq" id="WP_185050584.1">
    <property type="nucleotide sequence ID" value="NZ_BAABIX010000001.1"/>
</dbReference>
<evidence type="ECO:0000313" key="1">
    <source>
        <dbReference type="EMBL" id="MBB5133640.1"/>
    </source>
</evidence>
<protein>
    <recommendedName>
        <fullName evidence="3">Thiazolylpeptide-type bacteriocin</fullName>
    </recommendedName>
</protein>
<proteinExistence type="predicted"/>
<keyword evidence="2" id="KW-1185">Reference proteome</keyword>
<dbReference type="EMBL" id="JACHGN010000006">
    <property type="protein sequence ID" value="MBB5133640.1"/>
    <property type="molecule type" value="Genomic_DNA"/>
</dbReference>
<evidence type="ECO:0008006" key="3">
    <source>
        <dbReference type="Google" id="ProtNLM"/>
    </source>
</evidence>
<dbReference type="AlphaFoldDB" id="A0A840P879"/>
<reference evidence="1 2" key="1">
    <citation type="submission" date="2020-08" db="EMBL/GenBank/DDBJ databases">
        <title>Genomic Encyclopedia of Type Strains, Phase IV (KMG-IV): sequencing the most valuable type-strain genomes for metagenomic binning, comparative biology and taxonomic classification.</title>
        <authorList>
            <person name="Goeker M."/>
        </authorList>
    </citation>
    <scope>NUCLEOTIDE SEQUENCE [LARGE SCALE GENOMIC DNA]</scope>
    <source>
        <strain evidence="1 2">DSM 45615</strain>
    </source>
</reference>
<sequence length="61" mass="6149">MSRLALDLEELDTERLQPVGVGNMQLATIGSGHGMTEVAASASSSCCSASCCLACCCCCCG</sequence>
<dbReference type="Proteomes" id="UP000578449">
    <property type="component" value="Unassembled WGS sequence"/>
</dbReference>
<accession>A0A840P879</accession>